<comment type="subunit">
    <text evidence="5">Homodimer.</text>
</comment>
<dbReference type="AlphaFoldDB" id="A0A075H9Z7"/>
<protein>
    <recommendedName>
        <fullName evidence="5">4-phosphopantoate--beta-alanine ligase</fullName>
        <ecNumber evidence="5">6.3.2.36</ecNumber>
    </recommendedName>
    <alternativeName>
        <fullName evidence="5">Phosphopantothenate synthetase</fullName>
        <shortName evidence="5">PPS</shortName>
    </alternativeName>
</protein>
<comment type="similarity">
    <text evidence="5">Belongs to the archaeal phosphopantothenate synthetase family.</text>
</comment>
<evidence type="ECO:0000256" key="1">
    <source>
        <dbReference type="ARBA" id="ARBA00022598"/>
    </source>
</evidence>
<dbReference type="NCBIfam" id="NF010324">
    <property type="entry name" value="PRK13761.1"/>
    <property type="match status" value="1"/>
</dbReference>
<keyword evidence="2 5" id="KW-0547">Nucleotide-binding</keyword>
<sequence>MLNIPKSHPRFVSLSIREKIVRGYNDGLVAKEGLLAHGRGEAFDYLVGEKTSKTAKVAIKAAAAKLLSAQNPVISVNGNVAALCPKEIVQLAKVTKANIEVNLFYYDEARKKKIGKSLKKAGAKQILGINPRSYRKIGGLDSPRRIVDKDGIFAADVVLVPLEDGDRTEALQKMGKTVITFDLNPLSRTARKADITIVDNVIRGMKLLVLACKKSKSTKTNFNNRRALSSAVSEIKNNLRRRGSLA</sequence>
<dbReference type="Gene3D" id="3.40.50.12640">
    <property type="entry name" value="Phosphopantoate/pantothenate synthetase"/>
    <property type="match status" value="1"/>
</dbReference>
<proteinExistence type="inferred from homology"/>
<name>A0A075H9Z7_9ARCH</name>
<evidence type="ECO:0000256" key="2">
    <source>
        <dbReference type="ARBA" id="ARBA00022741"/>
    </source>
</evidence>
<comment type="catalytic activity">
    <reaction evidence="5">
        <text>(R)-4-phosphopantoate + beta-alanine + ATP = (R)-4'-phosphopantothenate + AMP + diphosphate + H(+)</text>
        <dbReference type="Rhea" id="RHEA:27930"/>
        <dbReference type="ChEBI" id="CHEBI:10986"/>
        <dbReference type="ChEBI" id="CHEBI:15378"/>
        <dbReference type="ChEBI" id="CHEBI:30616"/>
        <dbReference type="ChEBI" id="CHEBI:33019"/>
        <dbReference type="ChEBI" id="CHEBI:57966"/>
        <dbReference type="ChEBI" id="CHEBI:61294"/>
        <dbReference type="ChEBI" id="CHEBI:456215"/>
        <dbReference type="EC" id="6.3.2.36"/>
    </reaction>
</comment>
<evidence type="ECO:0000313" key="6">
    <source>
        <dbReference type="EMBL" id="AIF12794.1"/>
    </source>
</evidence>
<comment type="pathway">
    <text evidence="5">Cofactor biosynthesis; coenzyme A biosynthesis.</text>
</comment>
<evidence type="ECO:0000256" key="5">
    <source>
        <dbReference type="HAMAP-Rule" id="MF_02224"/>
    </source>
</evidence>
<dbReference type="HAMAP" id="MF_02224">
    <property type="entry name" value="PPS"/>
    <property type="match status" value="1"/>
</dbReference>
<feature type="binding site" evidence="5">
    <location>
        <begin position="200"/>
        <end position="201"/>
    </location>
    <ligand>
        <name>ATP</name>
        <dbReference type="ChEBI" id="CHEBI:30616"/>
    </ligand>
</feature>
<gene>
    <name evidence="6" type="primary">pps</name>
</gene>
<dbReference type="EMBL" id="KF900955">
    <property type="protein sequence ID" value="AIF12794.1"/>
    <property type="molecule type" value="Genomic_DNA"/>
</dbReference>
<feature type="binding site" evidence="5">
    <location>
        <position position="17"/>
    </location>
    <ligand>
        <name>ATP</name>
        <dbReference type="ChEBI" id="CHEBI:30616"/>
    </ligand>
</feature>
<evidence type="ECO:0000256" key="3">
    <source>
        <dbReference type="ARBA" id="ARBA00022840"/>
    </source>
</evidence>
<evidence type="ECO:0000256" key="4">
    <source>
        <dbReference type="ARBA" id="ARBA00022993"/>
    </source>
</evidence>
<feature type="binding site" evidence="5">
    <location>
        <begin position="188"/>
        <end position="189"/>
    </location>
    <ligand>
        <name>ATP</name>
        <dbReference type="ChEBI" id="CHEBI:30616"/>
    </ligand>
</feature>
<dbReference type="PANTHER" id="PTHR40695">
    <property type="entry name" value="4-PHOSPHOPANTOATE--BETA-ALANINE LIGASE"/>
    <property type="match status" value="1"/>
</dbReference>
<accession>A0A075H9Z7</accession>
<dbReference type="EC" id="6.3.2.36" evidence="5"/>
<dbReference type="PANTHER" id="PTHR40695:SF1">
    <property type="entry name" value="4-PHOSPHOPANTOATE--BETA-ALANINE LIGASE"/>
    <property type="match status" value="1"/>
</dbReference>
<dbReference type="NCBIfam" id="NF041123">
    <property type="entry name" value="phpantohe_syn_Arch"/>
    <property type="match status" value="1"/>
</dbReference>
<dbReference type="UniPathway" id="UPA00241"/>
<dbReference type="GO" id="GO:0016881">
    <property type="term" value="F:acid-amino acid ligase activity"/>
    <property type="evidence" value="ECO:0007669"/>
    <property type="project" value="UniProtKB-UniRule"/>
</dbReference>
<reference evidence="6" key="1">
    <citation type="journal article" date="2014" name="Genome Biol. Evol.">
        <title>Pangenome evidence for extensive interdomain horizontal transfer affecting lineage core and shell genes in uncultured planktonic thaumarchaeota and euryarchaeota.</title>
        <authorList>
            <person name="Deschamps P."/>
            <person name="Zivanovic Y."/>
            <person name="Moreira D."/>
            <person name="Rodriguez-Valera F."/>
            <person name="Lopez-Garcia P."/>
        </authorList>
    </citation>
    <scope>NUCLEOTIDE SEQUENCE</scope>
</reference>
<dbReference type="PIRSF" id="PIRSF004853">
    <property type="entry name" value="UCP004853"/>
    <property type="match status" value="1"/>
</dbReference>
<dbReference type="InterPro" id="IPR002855">
    <property type="entry name" value="PPS/PS"/>
</dbReference>
<dbReference type="InterPro" id="IPR038138">
    <property type="entry name" value="PPS/PS_sf"/>
</dbReference>
<comment type="function">
    <text evidence="5">Catalyzes the condensation of (R)-4-phosphopantoate and beta-alanine to 4'-phosphopantothenate in the CoA biosynthesis pathway.</text>
</comment>
<keyword evidence="4 5" id="KW-0173">Coenzyme A biosynthesis</keyword>
<dbReference type="Pfam" id="PF02006">
    <property type="entry name" value="PPS_PS"/>
    <property type="match status" value="1"/>
</dbReference>
<dbReference type="GO" id="GO:0015937">
    <property type="term" value="P:coenzyme A biosynthetic process"/>
    <property type="evidence" value="ECO:0007669"/>
    <property type="project" value="UniProtKB-UniRule"/>
</dbReference>
<feature type="binding site" evidence="5">
    <location>
        <begin position="182"/>
        <end position="184"/>
    </location>
    <ligand>
        <name>ATP</name>
        <dbReference type="ChEBI" id="CHEBI:30616"/>
    </ligand>
</feature>
<keyword evidence="3 5" id="KW-0067">ATP-binding</keyword>
<organism evidence="6">
    <name type="scientific">uncultured marine thaumarchaeote KM3_57_E08</name>
    <dbReference type="NCBI Taxonomy" id="1456207"/>
    <lineage>
        <taxon>Archaea</taxon>
        <taxon>Nitrososphaerota</taxon>
        <taxon>environmental samples</taxon>
    </lineage>
</organism>
<feature type="binding site" evidence="5">
    <location>
        <position position="39"/>
    </location>
    <ligand>
        <name>ATP</name>
        <dbReference type="ChEBI" id="CHEBI:30616"/>
    </ligand>
</feature>
<dbReference type="GO" id="GO:0005524">
    <property type="term" value="F:ATP binding"/>
    <property type="evidence" value="ECO:0007669"/>
    <property type="project" value="UniProtKB-KW"/>
</dbReference>
<keyword evidence="1 5" id="KW-0436">Ligase</keyword>